<proteinExistence type="predicted"/>
<keyword evidence="2" id="KW-1185">Reference proteome</keyword>
<evidence type="ECO:0000313" key="2">
    <source>
        <dbReference type="Proteomes" id="UP000004995"/>
    </source>
</evidence>
<dbReference type="AlphaFoldDB" id="K4AN01"/>
<dbReference type="Proteomes" id="UP000004995">
    <property type="component" value="Unassembled WGS sequence"/>
</dbReference>
<dbReference type="EMBL" id="AGNK02005453">
    <property type="status" value="NOT_ANNOTATED_CDS"/>
    <property type="molecule type" value="Genomic_DNA"/>
</dbReference>
<dbReference type="Gramene" id="KQK87890">
    <property type="protein sequence ID" value="KQK87890"/>
    <property type="gene ID" value="SETIT_040297mg"/>
</dbReference>
<name>K4AN01_SETIT</name>
<accession>K4AN01</accession>
<dbReference type="EnsemblPlants" id="KQK87890">
    <property type="protein sequence ID" value="KQK87890"/>
    <property type="gene ID" value="SETIT_040297mg"/>
</dbReference>
<sequence>MCRLRAIVVPSRQIHGAPAACSGRAPIAPLDLGSHVSLPLDARA</sequence>
<evidence type="ECO:0000313" key="1">
    <source>
        <dbReference type="EnsemblPlants" id="KQK87890"/>
    </source>
</evidence>
<dbReference type="HOGENOM" id="CLU_3225590_0_0_1"/>
<reference evidence="1" key="2">
    <citation type="submission" date="2018-08" db="UniProtKB">
        <authorList>
            <consortium name="EnsemblPlants"/>
        </authorList>
    </citation>
    <scope>IDENTIFICATION</scope>
    <source>
        <strain evidence="1">Yugu1</strain>
    </source>
</reference>
<organism evidence="1 2">
    <name type="scientific">Setaria italica</name>
    <name type="common">Foxtail millet</name>
    <name type="synonym">Panicum italicum</name>
    <dbReference type="NCBI Taxonomy" id="4555"/>
    <lineage>
        <taxon>Eukaryota</taxon>
        <taxon>Viridiplantae</taxon>
        <taxon>Streptophyta</taxon>
        <taxon>Embryophyta</taxon>
        <taxon>Tracheophyta</taxon>
        <taxon>Spermatophyta</taxon>
        <taxon>Magnoliopsida</taxon>
        <taxon>Liliopsida</taxon>
        <taxon>Poales</taxon>
        <taxon>Poaceae</taxon>
        <taxon>PACMAD clade</taxon>
        <taxon>Panicoideae</taxon>
        <taxon>Panicodae</taxon>
        <taxon>Paniceae</taxon>
        <taxon>Cenchrinae</taxon>
        <taxon>Setaria</taxon>
    </lineage>
</organism>
<reference evidence="2" key="1">
    <citation type="journal article" date="2012" name="Nat. Biotechnol.">
        <title>Reference genome sequence of the model plant Setaria.</title>
        <authorList>
            <person name="Bennetzen J.L."/>
            <person name="Schmutz J."/>
            <person name="Wang H."/>
            <person name="Percifield R."/>
            <person name="Hawkins J."/>
            <person name="Pontaroli A.C."/>
            <person name="Estep M."/>
            <person name="Feng L."/>
            <person name="Vaughn J.N."/>
            <person name="Grimwood J."/>
            <person name="Jenkins J."/>
            <person name="Barry K."/>
            <person name="Lindquist E."/>
            <person name="Hellsten U."/>
            <person name="Deshpande S."/>
            <person name="Wang X."/>
            <person name="Wu X."/>
            <person name="Mitros T."/>
            <person name="Triplett J."/>
            <person name="Yang X."/>
            <person name="Ye C.Y."/>
            <person name="Mauro-Herrera M."/>
            <person name="Wang L."/>
            <person name="Li P."/>
            <person name="Sharma M."/>
            <person name="Sharma R."/>
            <person name="Ronald P.C."/>
            <person name="Panaud O."/>
            <person name="Kellogg E.A."/>
            <person name="Brutnell T.P."/>
            <person name="Doust A.N."/>
            <person name="Tuskan G.A."/>
            <person name="Rokhsar D."/>
            <person name="Devos K.M."/>
        </authorList>
    </citation>
    <scope>NUCLEOTIDE SEQUENCE [LARGE SCALE GENOMIC DNA]</scope>
    <source>
        <strain evidence="2">cv. Yugu1</strain>
    </source>
</reference>
<dbReference type="InParanoid" id="K4AN01"/>
<protein>
    <submittedName>
        <fullName evidence="1">Uncharacterized protein</fullName>
    </submittedName>
</protein>